<evidence type="ECO:0000313" key="1">
    <source>
        <dbReference type="EMBL" id="KAI3352329.1"/>
    </source>
</evidence>
<organism evidence="1 2">
    <name type="scientific">Scortum barcoo</name>
    <name type="common">barcoo grunter</name>
    <dbReference type="NCBI Taxonomy" id="214431"/>
    <lineage>
        <taxon>Eukaryota</taxon>
        <taxon>Metazoa</taxon>
        <taxon>Chordata</taxon>
        <taxon>Craniata</taxon>
        <taxon>Vertebrata</taxon>
        <taxon>Euteleostomi</taxon>
        <taxon>Actinopterygii</taxon>
        <taxon>Neopterygii</taxon>
        <taxon>Teleostei</taxon>
        <taxon>Neoteleostei</taxon>
        <taxon>Acanthomorphata</taxon>
        <taxon>Eupercaria</taxon>
        <taxon>Centrarchiformes</taxon>
        <taxon>Terapontoidei</taxon>
        <taxon>Terapontidae</taxon>
        <taxon>Scortum</taxon>
    </lineage>
</organism>
<protein>
    <submittedName>
        <fullName evidence="1">Uncharacterized protein</fullName>
    </submittedName>
</protein>
<sequence length="400" mass="45225">MRIQAAEMSFFRRMAGRSLRDKVRSSVTREELGVEPLLLHIERSQLRWLGHLFRMPPGRLPREVFQACPTRRRPCARPRTTHWRDYVSLELPAWERASGVPPEELEEVSGVNEVSVSLLRLLPPWPIRFRISGGRWMDGCMDGWMKYLETRLDATDAQAETQRTLVEQLQVEIGEFESRLEASESLEEKLNARLENTEADVVALKTADQGLNSRLSASESETEELKISLEGALREVQALNTADQDLAARLEVSEDLSEELKIKTADMEKEVKALQTTHQHCSGVFTAPVSGVYHFTLYSHANGGHPGFLLAECKVVVGTVEHANASDLTDNSSKCWFFRKETSLSGKTMYNKGCERVKHVDTSGQRSKEICSLMSVCVMGVKEREDEKKMTGEAVEDKER</sequence>
<evidence type="ECO:0000313" key="2">
    <source>
        <dbReference type="Proteomes" id="UP000831701"/>
    </source>
</evidence>
<keyword evidence="2" id="KW-1185">Reference proteome</keyword>
<dbReference type="Proteomes" id="UP000831701">
    <property type="component" value="Chromosome 23"/>
</dbReference>
<accession>A0ACB8VA40</accession>
<comment type="caution">
    <text evidence="1">The sequence shown here is derived from an EMBL/GenBank/DDBJ whole genome shotgun (WGS) entry which is preliminary data.</text>
</comment>
<proteinExistence type="predicted"/>
<name>A0ACB8VA40_9TELE</name>
<reference evidence="1" key="1">
    <citation type="submission" date="2022-04" db="EMBL/GenBank/DDBJ databases">
        <title>Jade perch genome.</title>
        <authorList>
            <person name="Chao B."/>
        </authorList>
    </citation>
    <scope>NUCLEOTIDE SEQUENCE</scope>
    <source>
        <strain evidence="1">CB-2022</strain>
    </source>
</reference>
<gene>
    <name evidence="1" type="ORF">L3Q82_005297</name>
</gene>
<dbReference type="EMBL" id="CM041553">
    <property type="protein sequence ID" value="KAI3352329.1"/>
    <property type="molecule type" value="Genomic_DNA"/>
</dbReference>